<dbReference type="Pfam" id="PF07238">
    <property type="entry name" value="PilZ"/>
    <property type="match status" value="1"/>
</dbReference>
<organism evidence="2 3">
    <name type="scientific">Lacunisphaera limnophila</name>
    <dbReference type="NCBI Taxonomy" id="1838286"/>
    <lineage>
        <taxon>Bacteria</taxon>
        <taxon>Pseudomonadati</taxon>
        <taxon>Verrucomicrobiota</taxon>
        <taxon>Opitutia</taxon>
        <taxon>Opitutales</taxon>
        <taxon>Opitutaceae</taxon>
        <taxon>Lacunisphaera</taxon>
    </lineage>
</organism>
<dbReference type="EMBL" id="CP016094">
    <property type="protein sequence ID" value="AOS44700.1"/>
    <property type="molecule type" value="Genomic_DNA"/>
</dbReference>
<gene>
    <name evidence="2" type="ORF">Verru16b_01767</name>
</gene>
<reference evidence="2 3" key="1">
    <citation type="submission" date="2016-06" db="EMBL/GenBank/DDBJ databases">
        <title>Three novel species with peptidoglycan cell walls form the new genus Lacunisphaera gen. nov. in the family Opitutaceae of the verrucomicrobial subdivision 4.</title>
        <authorList>
            <person name="Rast P."/>
            <person name="Gloeckner I."/>
            <person name="Jogler M."/>
            <person name="Boedeker C."/>
            <person name="Jeske O."/>
            <person name="Wiegand S."/>
            <person name="Reinhardt R."/>
            <person name="Schumann P."/>
            <person name="Rohde M."/>
            <person name="Spring S."/>
            <person name="Gloeckner F.O."/>
            <person name="Jogler C."/>
        </authorList>
    </citation>
    <scope>NUCLEOTIDE SEQUENCE [LARGE SCALE GENOMIC DNA]</scope>
    <source>
        <strain evidence="2 3">IG16b</strain>
    </source>
</reference>
<dbReference type="KEGG" id="obg:Verru16b_01767"/>
<feature type="domain" description="PilZ" evidence="1">
    <location>
        <begin position="51"/>
        <end position="120"/>
    </location>
</feature>
<evidence type="ECO:0000259" key="1">
    <source>
        <dbReference type="Pfam" id="PF07238"/>
    </source>
</evidence>
<dbReference type="OrthoDB" id="9827881at2"/>
<dbReference type="RefSeq" id="WP_069961925.1">
    <property type="nucleotide sequence ID" value="NZ_CP016094.1"/>
</dbReference>
<dbReference type="Gene3D" id="2.40.10.220">
    <property type="entry name" value="predicted glycosyltransferase like domains"/>
    <property type="match status" value="1"/>
</dbReference>
<dbReference type="GO" id="GO:0035438">
    <property type="term" value="F:cyclic-di-GMP binding"/>
    <property type="evidence" value="ECO:0007669"/>
    <property type="project" value="InterPro"/>
</dbReference>
<accession>A0A1D8AUX8</accession>
<name>A0A1D8AUX8_9BACT</name>
<sequence length="249" mass="27349">MLFFKKILESKKPEAPTDRRVAARYAVLPGFPLKTVLNIAGRDDLGELLKGEGMDWTGKLINLSATGARVQMPRTMLAQRGDPCRLKLDMQGYELVVPGTIAHVTERRDSLVFGLTLNLAASGTAAAFRQLVELVALGSTLKQVKPLQPDESGYMAEQYAGEPESRLIVWRQLAGREVAAFEFQLKDCVVRGLAGRAGLECFTGTEGATRRPASGVRGEEILRLYQWVVLNLAPELPTDVRTFLLQHAA</sequence>
<keyword evidence="3" id="KW-1185">Reference proteome</keyword>
<proteinExistence type="predicted"/>
<evidence type="ECO:0000313" key="2">
    <source>
        <dbReference type="EMBL" id="AOS44700.1"/>
    </source>
</evidence>
<protein>
    <submittedName>
        <fullName evidence="2">PilZ domain protein</fullName>
    </submittedName>
</protein>
<dbReference type="InterPro" id="IPR009875">
    <property type="entry name" value="PilZ_domain"/>
</dbReference>
<evidence type="ECO:0000313" key="3">
    <source>
        <dbReference type="Proteomes" id="UP000095228"/>
    </source>
</evidence>
<dbReference type="SUPFAM" id="SSF141371">
    <property type="entry name" value="PilZ domain-like"/>
    <property type="match status" value="1"/>
</dbReference>
<dbReference type="AlphaFoldDB" id="A0A1D8AUX8"/>
<dbReference type="Proteomes" id="UP000095228">
    <property type="component" value="Chromosome"/>
</dbReference>